<reference evidence="1 2" key="1">
    <citation type="submission" date="2018-09" db="EMBL/GenBank/DDBJ databases">
        <title>Altererythrobacter spongiae sp. nov., isolated from a marine sponge.</title>
        <authorList>
            <person name="Zhuang L."/>
            <person name="Luo L."/>
        </authorList>
    </citation>
    <scope>NUCLEOTIDE SEQUENCE [LARGE SCALE GENOMIC DNA]</scope>
    <source>
        <strain evidence="1 2">HN-Y73</strain>
    </source>
</reference>
<dbReference type="GO" id="GO:0006355">
    <property type="term" value="P:regulation of DNA-templated transcription"/>
    <property type="evidence" value="ECO:0007669"/>
    <property type="project" value="InterPro"/>
</dbReference>
<sequence>MEFGFMKNTKRIQITLRLDPQTMREIEALCRENEQSVSDVCRSLINAGLPFYKNKTGVDLSRVLLLLETIYLTMTLHLQEDEPELFARIDKLARSHVDEHHA</sequence>
<evidence type="ECO:0000313" key="1">
    <source>
        <dbReference type="EMBL" id="RKF18956.1"/>
    </source>
</evidence>
<name>A0A420EE85_9SPHN</name>
<accession>A0A420EE85</accession>
<dbReference type="Proteomes" id="UP000284395">
    <property type="component" value="Unassembled WGS sequence"/>
</dbReference>
<evidence type="ECO:0000313" key="2">
    <source>
        <dbReference type="Proteomes" id="UP000284395"/>
    </source>
</evidence>
<keyword evidence="2" id="KW-1185">Reference proteome</keyword>
<comment type="caution">
    <text evidence="1">The sequence shown here is derived from an EMBL/GenBank/DDBJ whole genome shotgun (WGS) entry which is preliminary data.</text>
</comment>
<organism evidence="1 2">
    <name type="scientific">Altericroceibacterium spongiae</name>
    <dbReference type="NCBI Taxonomy" id="2320269"/>
    <lineage>
        <taxon>Bacteria</taxon>
        <taxon>Pseudomonadati</taxon>
        <taxon>Pseudomonadota</taxon>
        <taxon>Alphaproteobacteria</taxon>
        <taxon>Sphingomonadales</taxon>
        <taxon>Erythrobacteraceae</taxon>
        <taxon>Altericroceibacterium</taxon>
    </lineage>
</organism>
<gene>
    <name evidence="1" type="ORF">D6851_14275</name>
</gene>
<dbReference type="EMBL" id="RAPF01000008">
    <property type="protein sequence ID" value="RKF18956.1"/>
    <property type="molecule type" value="Genomic_DNA"/>
</dbReference>
<protein>
    <submittedName>
        <fullName evidence="1">Ribbon-helix-helix protein, CopG family</fullName>
    </submittedName>
</protein>
<dbReference type="AlphaFoldDB" id="A0A420EE85"/>
<proteinExistence type="predicted"/>